<gene>
    <name evidence="2" type="primary">IFNAR1_2</name>
    <name evidence="2" type="ORF">P7K49_032226</name>
</gene>
<feature type="compositionally biased region" description="Polar residues" evidence="1">
    <location>
        <begin position="43"/>
        <end position="54"/>
    </location>
</feature>
<comment type="caution">
    <text evidence="2">The sequence shown here is derived from an EMBL/GenBank/DDBJ whole genome shotgun (WGS) entry which is preliminary data.</text>
</comment>
<organism evidence="2 3">
    <name type="scientific">Saguinus oedipus</name>
    <name type="common">Cotton-top tamarin</name>
    <name type="synonym">Oedipomidas oedipus</name>
    <dbReference type="NCBI Taxonomy" id="9490"/>
    <lineage>
        <taxon>Eukaryota</taxon>
        <taxon>Metazoa</taxon>
        <taxon>Chordata</taxon>
        <taxon>Craniata</taxon>
        <taxon>Vertebrata</taxon>
        <taxon>Euteleostomi</taxon>
        <taxon>Mammalia</taxon>
        <taxon>Eutheria</taxon>
        <taxon>Euarchontoglires</taxon>
        <taxon>Primates</taxon>
        <taxon>Haplorrhini</taxon>
        <taxon>Platyrrhini</taxon>
        <taxon>Cebidae</taxon>
        <taxon>Callitrichinae</taxon>
        <taxon>Saguinus</taxon>
    </lineage>
</organism>
<feature type="region of interest" description="Disordered" evidence="1">
    <location>
        <begin position="34"/>
        <end position="72"/>
    </location>
</feature>
<protein>
    <submittedName>
        <fullName evidence="2">Interferon alpha/beta receptor 1</fullName>
    </submittedName>
</protein>
<feature type="non-terminal residue" evidence="2">
    <location>
        <position position="1"/>
    </location>
</feature>
<dbReference type="EMBL" id="JASSZA010000018">
    <property type="protein sequence ID" value="KAK2089560.1"/>
    <property type="molecule type" value="Genomic_DNA"/>
</dbReference>
<proteinExistence type="predicted"/>
<accession>A0ABQ9TYJ8</accession>
<evidence type="ECO:0000313" key="3">
    <source>
        <dbReference type="Proteomes" id="UP001266305"/>
    </source>
</evidence>
<dbReference type="Proteomes" id="UP001266305">
    <property type="component" value="Unassembled WGS sequence"/>
</dbReference>
<evidence type="ECO:0000256" key="1">
    <source>
        <dbReference type="SAM" id="MobiDB-lite"/>
    </source>
</evidence>
<keyword evidence="2" id="KW-0675">Receptor</keyword>
<reference evidence="2 3" key="1">
    <citation type="submission" date="2023-05" db="EMBL/GenBank/DDBJ databases">
        <title>B98-5 Cell Line De Novo Hybrid Assembly: An Optical Mapping Approach.</title>
        <authorList>
            <person name="Kananen K."/>
            <person name="Auerbach J.A."/>
            <person name="Kautto E."/>
            <person name="Blachly J.S."/>
        </authorList>
    </citation>
    <scope>NUCLEOTIDE SEQUENCE [LARGE SCALE GENOMIC DNA]</scope>
    <source>
        <strain evidence="2">B95-8</strain>
        <tissue evidence="2">Cell line</tissue>
    </source>
</reference>
<evidence type="ECO:0000313" key="2">
    <source>
        <dbReference type="EMBL" id="KAK2089560.1"/>
    </source>
</evidence>
<keyword evidence="3" id="KW-1185">Reference proteome</keyword>
<sequence>PLKNLLLSISEEQIEKCFIIENISTIATLEEANQTDEDHKKYSSQNCQDSGNYSNEDESESKTSEELQQDFV</sequence>
<name>A0ABQ9TYJ8_SAGOE</name>